<feature type="region of interest" description="Disordered" evidence="1">
    <location>
        <begin position="185"/>
        <end position="310"/>
    </location>
</feature>
<name>A0ABQ6JHJ5_9ACTN</name>
<accession>A0ABQ6JHJ5</accession>
<protein>
    <submittedName>
        <fullName evidence="2">Uncharacterized protein</fullName>
    </submittedName>
</protein>
<organism evidence="2 3">
    <name type="scientific">Angustibacter aerolatus</name>
    <dbReference type="NCBI Taxonomy" id="1162965"/>
    <lineage>
        <taxon>Bacteria</taxon>
        <taxon>Bacillati</taxon>
        <taxon>Actinomycetota</taxon>
        <taxon>Actinomycetes</taxon>
        <taxon>Kineosporiales</taxon>
        <taxon>Kineosporiaceae</taxon>
    </lineage>
</organism>
<feature type="compositionally biased region" description="Low complexity" evidence="1">
    <location>
        <begin position="258"/>
        <end position="267"/>
    </location>
</feature>
<feature type="compositionally biased region" description="Basic residues" evidence="1">
    <location>
        <begin position="268"/>
        <end position="278"/>
    </location>
</feature>
<comment type="caution">
    <text evidence="2">The sequence shown here is derived from an EMBL/GenBank/DDBJ whole genome shotgun (WGS) entry which is preliminary data.</text>
</comment>
<evidence type="ECO:0000313" key="2">
    <source>
        <dbReference type="EMBL" id="GMA87701.1"/>
    </source>
</evidence>
<keyword evidence="3" id="KW-1185">Reference proteome</keyword>
<reference evidence="3" key="1">
    <citation type="journal article" date="2019" name="Int. J. Syst. Evol. Microbiol.">
        <title>The Global Catalogue of Microorganisms (GCM) 10K type strain sequencing project: providing services to taxonomists for standard genome sequencing and annotation.</title>
        <authorList>
            <consortium name="The Broad Institute Genomics Platform"/>
            <consortium name="The Broad Institute Genome Sequencing Center for Infectious Disease"/>
            <person name="Wu L."/>
            <person name="Ma J."/>
        </authorList>
    </citation>
    <scope>NUCLEOTIDE SEQUENCE [LARGE SCALE GENOMIC DNA]</scope>
    <source>
        <strain evidence="3">NBRC 108730</strain>
    </source>
</reference>
<gene>
    <name evidence="2" type="ORF">GCM10025868_29510</name>
</gene>
<feature type="compositionally biased region" description="Basic residues" evidence="1">
    <location>
        <begin position="242"/>
        <end position="253"/>
    </location>
</feature>
<proteinExistence type="predicted"/>
<sequence>MIDEIATAPGDPGVLAVRASSDSDVTAVHADLSRFGEPAASVDLHLVDGVWTNEQRLVLDYGYYDTTVTATDADGDVNQGGGTSTLDYLKQPRVVSHSLTTRLDVLHQHLVAAGEVRYLDPRDGLDTHPAGGVIARLTVDSTTYDATVGADGRYSASLDAEDRRHVRARRHGLADARLLVEGLQRVGRRTGRRTGRRDAGPHRAGRRAGHRAVPREGDAERHGAGRRRRRVARAPWRGGGVVRRRPHRLRRGPHVGDRPVLVRPGPRAGRRLRGPHPVRQHDGRVRGHPQRQRQGAGGRPHRPLVEQAGDQRVLRACTSPDG</sequence>
<feature type="compositionally biased region" description="Basic and acidic residues" evidence="1">
    <location>
        <begin position="213"/>
        <end position="223"/>
    </location>
</feature>
<evidence type="ECO:0000313" key="3">
    <source>
        <dbReference type="Proteomes" id="UP001157017"/>
    </source>
</evidence>
<dbReference type="EMBL" id="BSUZ01000001">
    <property type="protein sequence ID" value="GMA87701.1"/>
    <property type="molecule type" value="Genomic_DNA"/>
</dbReference>
<evidence type="ECO:0000256" key="1">
    <source>
        <dbReference type="SAM" id="MobiDB-lite"/>
    </source>
</evidence>
<feature type="compositionally biased region" description="Basic residues" evidence="1">
    <location>
        <begin position="203"/>
        <end position="212"/>
    </location>
</feature>
<dbReference type="Proteomes" id="UP001157017">
    <property type="component" value="Unassembled WGS sequence"/>
</dbReference>
<feature type="compositionally biased region" description="Basic residues" evidence="1">
    <location>
        <begin position="186"/>
        <end position="195"/>
    </location>
</feature>